<dbReference type="AlphaFoldDB" id="A0A9W7SJZ4"/>
<dbReference type="Proteomes" id="UP001138500">
    <property type="component" value="Unassembled WGS sequence"/>
</dbReference>
<evidence type="ECO:0000313" key="3">
    <source>
        <dbReference type="Proteomes" id="UP001138500"/>
    </source>
</evidence>
<gene>
    <name evidence="2" type="ORF">Tdes44962_MAKER05408</name>
</gene>
<dbReference type="EMBL" id="RIBY02002356">
    <property type="protein sequence ID" value="KAH9818214.1"/>
    <property type="molecule type" value="Genomic_DNA"/>
</dbReference>
<proteinExistence type="predicted"/>
<protein>
    <submittedName>
        <fullName evidence="2">Uncharacterized protein</fullName>
    </submittedName>
</protein>
<sequence>MPVAPYTIHPSPIHRVFYRSGSNGGLPTLLVVQPGDEGQQHTQEQQHYSAPRPWNHQDPAAPQPTPPPRRSSPRQRCKL</sequence>
<keyword evidence="3" id="KW-1185">Reference proteome</keyword>
<evidence type="ECO:0000313" key="2">
    <source>
        <dbReference type="EMBL" id="KAH9818214.1"/>
    </source>
</evidence>
<feature type="compositionally biased region" description="Pro residues" evidence="1">
    <location>
        <begin position="61"/>
        <end position="70"/>
    </location>
</feature>
<name>A0A9W7SJZ4_9PEZI</name>
<evidence type="ECO:0000256" key="1">
    <source>
        <dbReference type="SAM" id="MobiDB-lite"/>
    </source>
</evidence>
<accession>A0A9W7SJZ4</accession>
<reference evidence="2 3" key="2">
    <citation type="journal article" date="2021" name="Curr. Genet.">
        <title>Genetic response to nitrogen starvation in the aggressive Eucalyptus foliar pathogen Teratosphaeria destructans.</title>
        <authorList>
            <person name="Havenga M."/>
            <person name="Wingfield B.D."/>
            <person name="Wingfield M.J."/>
            <person name="Dreyer L.L."/>
            <person name="Roets F."/>
            <person name="Aylward J."/>
        </authorList>
    </citation>
    <scope>NUCLEOTIDE SEQUENCE [LARGE SCALE GENOMIC DNA]</scope>
    <source>
        <strain evidence="2">CMW44962</strain>
    </source>
</reference>
<comment type="caution">
    <text evidence="2">The sequence shown here is derived from an EMBL/GenBank/DDBJ whole genome shotgun (WGS) entry which is preliminary data.</text>
</comment>
<reference evidence="2 3" key="1">
    <citation type="journal article" date="2018" name="IMA Fungus">
        <title>IMA Genome-F 10: Nine draft genome sequences of Claviceps purpurea s.lat., including C. arundinis, C. humidiphila, and C. cf. spartinae, pseudomolecules for the pitch canker pathogen Fusarium circinatum, draft genome of Davidsoniella eucalypti, Grosmannia galeiformis, Quambalaria eucalypti, and Teratosphaeria destructans.</title>
        <authorList>
            <person name="Wingfield B.D."/>
            <person name="Liu M."/>
            <person name="Nguyen H.D."/>
            <person name="Lane F.A."/>
            <person name="Morgan S.W."/>
            <person name="De Vos L."/>
            <person name="Wilken P.M."/>
            <person name="Duong T.A."/>
            <person name="Aylward J."/>
            <person name="Coetzee M.P."/>
            <person name="Dadej K."/>
            <person name="De Beer Z.W."/>
            <person name="Findlay W."/>
            <person name="Havenga M."/>
            <person name="Kolarik M."/>
            <person name="Menzies J.G."/>
            <person name="Naidoo K."/>
            <person name="Pochopski O."/>
            <person name="Shoukouhi P."/>
            <person name="Santana Q.C."/>
            <person name="Seifert K.A."/>
            <person name="Soal N."/>
            <person name="Steenkamp E.T."/>
            <person name="Tatham C.T."/>
            <person name="van der Nest M.A."/>
            <person name="Wingfield M.J."/>
        </authorList>
    </citation>
    <scope>NUCLEOTIDE SEQUENCE [LARGE SCALE GENOMIC DNA]</scope>
    <source>
        <strain evidence="2">CMW44962</strain>
    </source>
</reference>
<organism evidence="2 3">
    <name type="scientific">Teratosphaeria destructans</name>
    <dbReference type="NCBI Taxonomy" id="418781"/>
    <lineage>
        <taxon>Eukaryota</taxon>
        <taxon>Fungi</taxon>
        <taxon>Dikarya</taxon>
        <taxon>Ascomycota</taxon>
        <taxon>Pezizomycotina</taxon>
        <taxon>Dothideomycetes</taxon>
        <taxon>Dothideomycetidae</taxon>
        <taxon>Mycosphaerellales</taxon>
        <taxon>Teratosphaeriaceae</taxon>
        <taxon>Teratosphaeria</taxon>
    </lineage>
</organism>
<feature type="region of interest" description="Disordered" evidence="1">
    <location>
        <begin position="20"/>
        <end position="79"/>
    </location>
</feature>